<organism evidence="2 3">
    <name type="scientific">Glossina brevipalpis</name>
    <dbReference type="NCBI Taxonomy" id="37001"/>
    <lineage>
        <taxon>Eukaryota</taxon>
        <taxon>Metazoa</taxon>
        <taxon>Ecdysozoa</taxon>
        <taxon>Arthropoda</taxon>
        <taxon>Hexapoda</taxon>
        <taxon>Insecta</taxon>
        <taxon>Pterygota</taxon>
        <taxon>Neoptera</taxon>
        <taxon>Endopterygota</taxon>
        <taxon>Diptera</taxon>
        <taxon>Brachycera</taxon>
        <taxon>Muscomorpha</taxon>
        <taxon>Hippoboscoidea</taxon>
        <taxon>Glossinidae</taxon>
        <taxon>Glossina</taxon>
    </lineage>
</organism>
<protein>
    <submittedName>
        <fullName evidence="2">Uncharacterized protein</fullName>
    </submittedName>
</protein>
<sequence>MLSYSTLKDDIVTNFRTQQIVYPMTMDECLWWSGARRIYGKRCVCISVVPFVLMTDVKMLLLCWLGFACSIALMTD</sequence>
<evidence type="ECO:0000313" key="2">
    <source>
        <dbReference type="EnsemblMetazoa" id="GBRI023457-PA"/>
    </source>
</evidence>
<reference evidence="2" key="2">
    <citation type="submission" date="2020-05" db="UniProtKB">
        <authorList>
            <consortium name="EnsemblMetazoa"/>
        </authorList>
    </citation>
    <scope>IDENTIFICATION</scope>
    <source>
        <strain evidence="2">IAEA</strain>
    </source>
</reference>
<dbReference type="VEuPathDB" id="VectorBase:GBRI023457"/>
<evidence type="ECO:0000256" key="1">
    <source>
        <dbReference type="SAM" id="Phobius"/>
    </source>
</evidence>
<dbReference type="EnsemblMetazoa" id="GBRI023457-RA">
    <property type="protein sequence ID" value="GBRI023457-PA"/>
    <property type="gene ID" value="GBRI023457"/>
</dbReference>
<dbReference type="Proteomes" id="UP000091820">
    <property type="component" value="Unassembled WGS sequence"/>
</dbReference>
<keyword evidence="1" id="KW-0472">Membrane</keyword>
<accession>A0A1A9WL09</accession>
<reference evidence="3" key="1">
    <citation type="submission" date="2014-03" db="EMBL/GenBank/DDBJ databases">
        <authorList>
            <person name="Aksoy S."/>
            <person name="Warren W."/>
            <person name="Wilson R.K."/>
        </authorList>
    </citation>
    <scope>NUCLEOTIDE SEQUENCE [LARGE SCALE GENOMIC DNA]</scope>
    <source>
        <strain evidence="3">IAEA</strain>
    </source>
</reference>
<keyword evidence="3" id="KW-1185">Reference proteome</keyword>
<name>A0A1A9WL09_9MUSC</name>
<feature type="transmembrane region" description="Helical" evidence="1">
    <location>
        <begin position="57"/>
        <end position="75"/>
    </location>
</feature>
<dbReference type="AlphaFoldDB" id="A0A1A9WL09"/>
<keyword evidence="1" id="KW-0812">Transmembrane</keyword>
<keyword evidence="1" id="KW-1133">Transmembrane helix</keyword>
<proteinExistence type="predicted"/>
<evidence type="ECO:0000313" key="3">
    <source>
        <dbReference type="Proteomes" id="UP000091820"/>
    </source>
</evidence>